<protein>
    <submittedName>
        <fullName evidence="2">6536_t:CDS:1</fullName>
    </submittedName>
</protein>
<feature type="compositionally biased region" description="Polar residues" evidence="1">
    <location>
        <begin position="44"/>
        <end position="55"/>
    </location>
</feature>
<proteinExistence type="predicted"/>
<feature type="region of interest" description="Disordered" evidence="1">
    <location>
        <begin position="1"/>
        <end position="58"/>
    </location>
</feature>
<keyword evidence="3" id="KW-1185">Reference proteome</keyword>
<reference evidence="2" key="1">
    <citation type="submission" date="2021-06" db="EMBL/GenBank/DDBJ databases">
        <authorList>
            <person name="Kallberg Y."/>
            <person name="Tangrot J."/>
            <person name="Rosling A."/>
        </authorList>
    </citation>
    <scope>NUCLEOTIDE SEQUENCE</scope>
    <source>
        <strain evidence="2">AZ414A</strain>
    </source>
</reference>
<sequence>MSTEQEAPNNLGHNVLSGLHKRLHSLDYTDEESTRSNNNNNNNSVEQQPQLTQQRDAGDVLGNRLYSVYKRFEGLFNIGSNAVMCRRCLHRTDKDPE</sequence>
<dbReference type="AlphaFoldDB" id="A0A9N9BTY0"/>
<feature type="compositionally biased region" description="Polar residues" evidence="1">
    <location>
        <begin position="1"/>
        <end position="12"/>
    </location>
</feature>
<gene>
    <name evidence="2" type="ORF">DEBURN_LOCUS8434</name>
</gene>
<comment type="caution">
    <text evidence="2">The sequence shown here is derived from an EMBL/GenBank/DDBJ whole genome shotgun (WGS) entry which is preliminary data.</text>
</comment>
<accession>A0A9N9BTY0</accession>
<evidence type="ECO:0000313" key="3">
    <source>
        <dbReference type="Proteomes" id="UP000789706"/>
    </source>
</evidence>
<organism evidence="2 3">
    <name type="scientific">Diversispora eburnea</name>
    <dbReference type="NCBI Taxonomy" id="1213867"/>
    <lineage>
        <taxon>Eukaryota</taxon>
        <taxon>Fungi</taxon>
        <taxon>Fungi incertae sedis</taxon>
        <taxon>Mucoromycota</taxon>
        <taxon>Glomeromycotina</taxon>
        <taxon>Glomeromycetes</taxon>
        <taxon>Diversisporales</taxon>
        <taxon>Diversisporaceae</taxon>
        <taxon>Diversispora</taxon>
    </lineage>
</organism>
<evidence type="ECO:0000313" key="2">
    <source>
        <dbReference type="EMBL" id="CAG8578129.1"/>
    </source>
</evidence>
<dbReference type="Proteomes" id="UP000789706">
    <property type="component" value="Unassembled WGS sequence"/>
</dbReference>
<dbReference type="EMBL" id="CAJVPK010001238">
    <property type="protein sequence ID" value="CAG8578129.1"/>
    <property type="molecule type" value="Genomic_DNA"/>
</dbReference>
<evidence type="ECO:0000256" key="1">
    <source>
        <dbReference type="SAM" id="MobiDB-lite"/>
    </source>
</evidence>
<dbReference type="OrthoDB" id="2437146at2759"/>
<name>A0A9N9BTY0_9GLOM</name>